<sequence length="396" mass="45506">MRFLKKLKRVAVLVAQHVTRVVKVIWSFLATQEKADDRKFLWNENRLGDGNILPKAKPFSQIPGPLPIPFFGSQWLYSWIGPYFLDKLHLANEDKYFKYGPIVKEHYLWNFPIVHLYDKNDIETVLKYSSKYPIRPGLEAQIFYRNSRPDRYKSVGLVNVVFSDLVKEALNSDEATGTQSPVLNQILTAEGVDTRDKIVSLIDLVAAGIETTGNATLFLLHNILNNPEIKVRVYEELDRVLPSPEDTITPQLLLELKYLRACIVESLRMTPVAPNVARILEKPFTFQGYHVPAGTLVVCETWVASLQEENYLNAKSFIPERWLDSDKTNRYPFLAVPFGVGRRMCPGKRIAENEMLIITAKLLRAFDISFHKPLEQVYKFLISPKGPINVILRERY</sequence>
<comment type="cofactor">
    <cofactor evidence="1">
        <name>heme</name>
        <dbReference type="ChEBI" id="CHEBI:30413"/>
    </cofactor>
</comment>
<dbReference type="InterPro" id="IPR036396">
    <property type="entry name" value="Cyt_P450_sf"/>
</dbReference>
<protein>
    <recommendedName>
        <fullName evidence="11">Cytochrome P450</fullName>
    </recommendedName>
</protein>
<dbReference type="PANTHER" id="PTHR24279">
    <property type="entry name" value="CYTOCHROME P450"/>
    <property type="match status" value="1"/>
</dbReference>
<comment type="caution">
    <text evidence="9">The sequence shown here is derived from an EMBL/GenBank/DDBJ whole genome shotgun (WGS) entry which is preliminary data.</text>
</comment>
<keyword evidence="7 8" id="KW-0503">Monooxygenase</keyword>
<evidence type="ECO:0000256" key="8">
    <source>
        <dbReference type="RuleBase" id="RU000461"/>
    </source>
</evidence>
<evidence type="ECO:0000313" key="10">
    <source>
        <dbReference type="Proteomes" id="UP001234178"/>
    </source>
</evidence>
<dbReference type="Gene3D" id="1.10.630.10">
    <property type="entry name" value="Cytochrome P450"/>
    <property type="match status" value="2"/>
</dbReference>
<evidence type="ECO:0000256" key="6">
    <source>
        <dbReference type="ARBA" id="ARBA00023004"/>
    </source>
</evidence>
<dbReference type="Proteomes" id="UP001234178">
    <property type="component" value="Unassembled WGS sequence"/>
</dbReference>
<evidence type="ECO:0000256" key="2">
    <source>
        <dbReference type="ARBA" id="ARBA00010617"/>
    </source>
</evidence>
<dbReference type="Pfam" id="PF00067">
    <property type="entry name" value="p450"/>
    <property type="match status" value="1"/>
</dbReference>
<dbReference type="InterPro" id="IPR001128">
    <property type="entry name" value="Cyt_P450"/>
</dbReference>
<dbReference type="PRINTS" id="PR00385">
    <property type="entry name" value="P450"/>
</dbReference>
<evidence type="ECO:0000256" key="7">
    <source>
        <dbReference type="ARBA" id="ARBA00023033"/>
    </source>
</evidence>
<dbReference type="PROSITE" id="PS00086">
    <property type="entry name" value="CYTOCHROME_P450"/>
    <property type="match status" value="1"/>
</dbReference>
<name>A0ABQ9YR22_9CRUS</name>
<keyword evidence="10" id="KW-1185">Reference proteome</keyword>
<reference evidence="9 10" key="1">
    <citation type="journal article" date="2023" name="Nucleic Acids Res.">
        <title>The hologenome of Daphnia magna reveals possible DNA methylation and microbiome-mediated evolution of the host genome.</title>
        <authorList>
            <person name="Chaturvedi A."/>
            <person name="Li X."/>
            <person name="Dhandapani V."/>
            <person name="Marshall H."/>
            <person name="Kissane S."/>
            <person name="Cuenca-Cambronero M."/>
            <person name="Asole G."/>
            <person name="Calvet F."/>
            <person name="Ruiz-Romero M."/>
            <person name="Marangio P."/>
            <person name="Guigo R."/>
            <person name="Rago D."/>
            <person name="Mirbahai L."/>
            <person name="Eastwood N."/>
            <person name="Colbourne J.K."/>
            <person name="Zhou J."/>
            <person name="Mallon E."/>
            <person name="Orsini L."/>
        </authorList>
    </citation>
    <scope>NUCLEOTIDE SEQUENCE [LARGE SCALE GENOMIC DNA]</scope>
    <source>
        <strain evidence="9">LRV0_1</strain>
    </source>
</reference>
<comment type="similarity">
    <text evidence="2 8">Belongs to the cytochrome P450 family.</text>
</comment>
<dbReference type="InterPro" id="IPR002401">
    <property type="entry name" value="Cyt_P450_E_grp-I"/>
</dbReference>
<keyword evidence="6 8" id="KW-0408">Iron</keyword>
<proteinExistence type="inferred from homology"/>
<keyword evidence="5 8" id="KW-0560">Oxidoreductase</keyword>
<accession>A0ABQ9YR22</accession>
<evidence type="ECO:0000256" key="4">
    <source>
        <dbReference type="ARBA" id="ARBA00022723"/>
    </source>
</evidence>
<evidence type="ECO:0000256" key="3">
    <source>
        <dbReference type="ARBA" id="ARBA00022617"/>
    </source>
</evidence>
<dbReference type="PANTHER" id="PTHR24279:SF120">
    <property type="entry name" value="CYTOCHROME P450"/>
    <property type="match status" value="1"/>
</dbReference>
<dbReference type="PRINTS" id="PR00463">
    <property type="entry name" value="EP450I"/>
</dbReference>
<evidence type="ECO:0000256" key="5">
    <source>
        <dbReference type="ARBA" id="ARBA00023002"/>
    </source>
</evidence>
<gene>
    <name evidence="9" type="ORF">OUZ56_004836</name>
</gene>
<dbReference type="SUPFAM" id="SSF48264">
    <property type="entry name" value="Cytochrome P450"/>
    <property type="match status" value="1"/>
</dbReference>
<organism evidence="9 10">
    <name type="scientific">Daphnia magna</name>
    <dbReference type="NCBI Taxonomy" id="35525"/>
    <lineage>
        <taxon>Eukaryota</taxon>
        <taxon>Metazoa</taxon>
        <taxon>Ecdysozoa</taxon>
        <taxon>Arthropoda</taxon>
        <taxon>Crustacea</taxon>
        <taxon>Branchiopoda</taxon>
        <taxon>Diplostraca</taxon>
        <taxon>Cladocera</taxon>
        <taxon>Anomopoda</taxon>
        <taxon>Daphniidae</taxon>
        <taxon>Daphnia</taxon>
    </lineage>
</organism>
<keyword evidence="4 8" id="KW-0479">Metal-binding</keyword>
<evidence type="ECO:0000313" key="9">
    <source>
        <dbReference type="EMBL" id="KAK4003050.1"/>
    </source>
</evidence>
<dbReference type="InterPro" id="IPR017972">
    <property type="entry name" value="Cyt_P450_CS"/>
</dbReference>
<dbReference type="EMBL" id="JAOYFB010000001">
    <property type="protein sequence ID" value="KAK4003050.1"/>
    <property type="molecule type" value="Genomic_DNA"/>
</dbReference>
<keyword evidence="3 8" id="KW-0349">Heme</keyword>
<evidence type="ECO:0000256" key="1">
    <source>
        <dbReference type="ARBA" id="ARBA00001971"/>
    </source>
</evidence>
<evidence type="ECO:0008006" key="11">
    <source>
        <dbReference type="Google" id="ProtNLM"/>
    </source>
</evidence>
<dbReference type="InterPro" id="IPR050479">
    <property type="entry name" value="CYP11_CYP27_families"/>
</dbReference>